<feature type="region of interest" description="Disordered" evidence="11">
    <location>
        <begin position="631"/>
        <end position="728"/>
    </location>
</feature>
<dbReference type="SUPFAM" id="SSF46689">
    <property type="entry name" value="Homeodomain-like"/>
    <property type="match status" value="1"/>
</dbReference>
<feature type="DNA-binding region" description="Homeobox" evidence="9">
    <location>
        <begin position="515"/>
        <end position="574"/>
    </location>
</feature>
<dbReference type="InterPro" id="IPR051574">
    <property type="entry name" value="ZnF_E-box_Homeobox"/>
</dbReference>
<feature type="domain" description="C2H2-type" evidence="13">
    <location>
        <begin position="132"/>
        <end position="154"/>
    </location>
</feature>
<evidence type="ECO:0000256" key="10">
    <source>
        <dbReference type="RuleBase" id="RU000682"/>
    </source>
</evidence>
<evidence type="ECO:0000256" key="1">
    <source>
        <dbReference type="ARBA" id="ARBA00004123"/>
    </source>
</evidence>
<feature type="compositionally biased region" description="Polar residues" evidence="11">
    <location>
        <begin position="693"/>
        <end position="702"/>
    </location>
</feature>
<keyword evidence="6 9" id="KW-0238">DNA-binding</keyword>
<feature type="region of interest" description="Disordered" evidence="11">
    <location>
        <begin position="227"/>
        <end position="251"/>
    </location>
</feature>
<comment type="subcellular location">
    <subcellularLocation>
        <location evidence="1 9 10">Nucleus</location>
    </subcellularLocation>
</comment>
<feature type="domain" description="C2H2-type" evidence="13">
    <location>
        <begin position="829"/>
        <end position="856"/>
    </location>
</feature>
<dbReference type="Gene3D" id="3.30.160.60">
    <property type="entry name" value="Classic Zinc Finger"/>
    <property type="match status" value="7"/>
</dbReference>
<evidence type="ECO:0000256" key="9">
    <source>
        <dbReference type="PROSITE-ProRule" id="PRU00108"/>
    </source>
</evidence>
<dbReference type="Pfam" id="PF13894">
    <property type="entry name" value="zf-C2H2_4"/>
    <property type="match status" value="1"/>
</dbReference>
<feature type="region of interest" description="Disordered" evidence="11">
    <location>
        <begin position="466"/>
        <end position="512"/>
    </location>
</feature>
<dbReference type="CDD" id="cd00086">
    <property type="entry name" value="homeodomain"/>
    <property type="match status" value="1"/>
</dbReference>
<dbReference type="Pfam" id="PF00096">
    <property type="entry name" value="zf-C2H2"/>
    <property type="match status" value="4"/>
</dbReference>
<dbReference type="SMART" id="SM00355">
    <property type="entry name" value="ZnF_C2H2"/>
    <property type="match status" value="8"/>
</dbReference>
<feature type="compositionally biased region" description="Low complexity" evidence="11">
    <location>
        <begin position="604"/>
        <end position="615"/>
    </location>
</feature>
<evidence type="ECO:0000259" key="13">
    <source>
        <dbReference type="PROSITE" id="PS50157"/>
    </source>
</evidence>
<dbReference type="PROSITE" id="PS50071">
    <property type="entry name" value="HOMEOBOX_2"/>
    <property type="match status" value="1"/>
</dbReference>
<evidence type="ECO:0000256" key="3">
    <source>
        <dbReference type="ARBA" id="ARBA00022737"/>
    </source>
</evidence>
<dbReference type="PANTHER" id="PTHR24391:SF27">
    <property type="entry name" value="ZINC FINGER PROTEIN 1"/>
    <property type="match status" value="1"/>
</dbReference>
<feature type="domain" description="C2H2-type" evidence="13">
    <location>
        <begin position="163"/>
        <end position="190"/>
    </location>
</feature>
<gene>
    <name evidence="15" type="primary">LOC108563381</name>
</gene>
<evidence type="ECO:0000256" key="5">
    <source>
        <dbReference type="ARBA" id="ARBA00022833"/>
    </source>
</evidence>
<proteinExistence type="predicted"/>
<evidence type="ECO:0000256" key="8">
    <source>
        <dbReference type="PROSITE-ProRule" id="PRU00042"/>
    </source>
</evidence>
<protein>
    <submittedName>
        <fullName evidence="15">Zinc finger protein 1</fullName>
    </submittedName>
</protein>
<feature type="domain" description="C2H2-type" evidence="13">
    <location>
        <begin position="104"/>
        <end position="131"/>
    </location>
</feature>
<evidence type="ECO:0000256" key="7">
    <source>
        <dbReference type="ARBA" id="ARBA00023242"/>
    </source>
</evidence>
<reference evidence="15" key="1">
    <citation type="submission" date="2025-08" db="UniProtKB">
        <authorList>
            <consortium name="RefSeq"/>
        </authorList>
    </citation>
    <scope>IDENTIFICATION</scope>
    <source>
        <tissue evidence="15">Whole Larva</tissue>
    </source>
</reference>
<dbReference type="InterPro" id="IPR013087">
    <property type="entry name" value="Znf_C2H2_type"/>
</dbReference>
<dbReference type="PROSITE" id="PS00028">
    <property type="entry name" value="ZINC_FINGER_C2H2_1"/>
    <property type="match status" value="5"/>
</dbReference>
<feature type="domain" description="C2H2-type" evidence="13">
    <location>
        <begin position="191"/>
        <end position="210"/>
    </location>
</feature>
<evidence type="ECO:0000256" key="6">
    <source>
        <dbReference type="ARBA" id="ARBA00023125"/>
    </source>
</evidence>
<dbReference type="InterPro" id="IPR036236">
    <property type="entry name" value="Znf_C2H2_sf"/>
</dbReference>
<feature type="region of interest" description="Disordered" evidence="11">
    <location>
        <begin position="573"/>
        <end position="615"/>
    </location>
</feature>
<evidence type="ECO:0000259" key="12">
    <source>
        <dbReference type="PROSITE" id="PS50071"/>
    </source>
</evidence>
<evidence type="ECO:0000256" key="4">
    <source>
        <dbReference type="ARBA" id="ARBA00022771"/>
    </source>
</evidence>
<dbReference type="PROSITE" id="PS50157">
    <property type="entry name" value="ZINC_FINGER_C2H2_2"/>
    <property type="match status" value="7"/>
</dbReference>
<sequence length="916" mass="102745">MVARSESMYGCYDSYSYRLWSLANVWNTCQFPTLTNGVSKEGEEGECFIKCPQCQKGCPTIQSLKDHMEMAHPEACIEAAGNLQTMPSAVSPTPSLGAGVGGPYGCSQCATSFASKDQLEKHELLHSANAQVSCKICNKTFANVYRLQRHMISHDESAVLRKFKCTECDKAFKFKHHLKEHIRIHSGEKPFACGNCGKRFSHSGSYSSHMTSKKCLVMNLKLGRTRAPTTTASGVSEKMTSPSTRGPKRQLNNNIATTNHNAYLPILPKYSEAAAAFIQNIQASNPAIHPFYMAHHGLLNAANGHPLNPYSMPALTHLLEQLQGSSPGHRMQEDAIKLEDQKESNKSNSSSCGDLIMDEEEVEIKSENNDIKSELNSSSNNDDLEAVKRILDTVNASVTKQFLRANMQKYSDNSSDCQSVRSTHSPTTELYCNGCKKNFAGQLELEEHECETNVDVKSEGLAAKLEEAIVPKTEPQEANGMGSGNEEEDDKQQQEYDMDSESVTTTDQLTEDGRKVRVRSLISDEQLKVLKDNYNTNPRPKREELAKIADQIGFQVRVVQVWFQNTRARDRREGRFIHSTYNTPPPPPQQQQQQSSTMTINSRYPPQSVVPSQTQQYPVHKIYPQHYSSEQPLDLSTKKEQPSRESSPASSPQRPSSIHHHSDSGEEVVNLSHKSSRSPTPFQQHHQIPPYQSHYQASNCSSEPRRSPSPVDYHLHQNNNSSSSSSRLAHILGQPSHKLALPFMPIERIMQYGPHDMSNFTQHLINSRISSISPNSDKRSWSDAAAAVSSYGDMDCDEDLQQSKRGKLAAKGLGSPMLGNQEVEIEGQFTCDQCEKAFSKQSSLARHKYEHSGQRPHKCDECPKAFKHKHHLTEHKRLHTGEKPFQCSKCLKKFSHSGSYSQHMNHRYSYCKPYRE</sequence>
<keyword evidence="2" id="KW-0479">Metal-binding</keyword>
<dbReference type="GeneID" id="108563381"/>
<feature type="domain" description="Homeobox" evidence="12">
    <location>
        <begin position="513"/>
        <end position="573"/>
    </location>
</feature>
<feature type="domain" description="C2H2-type" evidence="13">
    <location>
        <begin position="857"/>
        <end position="884"/>
    </location>
</feature>
<organism evidence="14 15">
    <name type="scientific">Nicrophorus vespilloides</name>
    <name type="common">Boreal carrion beetle</name>
    <dbReference type="NCBI Taxonomy" id="110193"/>
    <lineage>
        <taxon>Eukaryota</taxon>
        <taxon>Metazoa</taxon>
        <taxon>Ecdysozoa</taxon>
        <taxon>Arthropoda</taxon>
        <taxon>Hexapoda</taxon>
        <taxon>Insecta</taxon>
        <taxon>Pterygota</taxon>
        <taxon>Neoptera</taxon>
        <taxon>Endopterygota</taxon>
        <taxon>Coleoptera</taxon>
        <taxon>Polyphaga</taxon>
        <taxon>Staphyliniformia</taxon>
        <taxon>Silphidae</taxon>
        <taxon>Nicrophorinae</taxon>
        <taxon>Nicrophorus</taxon>
    </lineage>
</organism>
<dbReference type="SUPFAM" id="SSF57667">
    <property type="entry name" value="beta-beta-alpha zinc fingers"/>
    <property type="match status" value="4"/>
</dbReference>
<keyword evidence="5" id="KW-0862">Zinc</keyword>
<feature type="compositionally biased region" description="Acidic residues" evidence="11">
    <location>
        <begin position="485"/>
        <end position="500"/>
    </location>
</feature>
<keyword evidence="9 10" id="KW-0371">Homeobox</keyword>
<dbReference type="SMART" id="SM00389">
    <property type="entry name" value="HOX"/>
    <property type="match status" value="1"/>
</dbReference>
<evidence type="ECO:0000256" key="11">
    <source>
        <dbReference type="SAM" id="MobiDB-lite"/>
    </source>
</evidence>
<keyword evidence="7 9" id="KW-0539">Nucleus</keyword>
<evidence type="ECO:0000313" key="15">
    <source>
        <dbReference type="RefSeq" id="XP_017777529.1"/>
    </source>
</evidence>
<keyword evidence="3" id="KW-0677">Repeat</keyword>
<dbReference type="RefSeq" id="XP_017777529.1">
    <property type="nucleotide sequence ID" value="XM_017922040.1"/>
</dbReference>
<dbReference type="PANTHER" id="PTHR24391">
    <property type="entry name" value="HISTONE H4 TRANSCRIPTION FACTOR-RELATED"/>
    <property type="match status" value="1"/>
</dbReference>
<accession>A0ABM1MSH9</accession>
<feature type="compositionally biased region" description="Low complexity" evidence="11">
    <location>
        <begin position="644"/>
        <end position="656"/>
    </location>
</feature>
<dbReference type="Pfam" id="PF00046">
    <property type="entry name" value="Homeodomain"/>
    <property type="match status" value="1"/>
</dbReference>
<dbReference type="Proteomes" id="UP000695000">
    <property type="component" value="Unplaced"/>
</dbReference>
<feature type="domain" description="C2H2-type" evidence="13">
    <location>
        <begin position="885"/>
        <end position="913"/>
    </location>
</feature>
<name>A0ABM1MSH9_NICVS</name>
<dbReference type="Gene3D" id="1.10.10.60">
    <property type="entry name" value="Homeodomain-like"/>
    <property type="match status" value="1"/>
</dbReference>
<keyword evidence="14" id="KW-1185">Reference proteome</keyword>
<keyword evidence="4 8" id="KW-0863">Zinc-finger</keyword>
<dbReference type="InterPro" id="IPR001356">
    <property type="entry name" value="HD"/>
</dbReference>
<feature type="compositionally biased region" description="Polar residues" evidence="11">
    <location>
        <begin position="677"/>
        <end position="686"/>
    </location>
</feature>
<dbReference type="InterPro" id="IPR009057">
    <property type="entry name" value="Homeodomain-like_sf"/>
</dbReference>
<evidence type="ECO:0000313" key="14">
    <source>
        <dbReference type="Proteomes" id="UP000695000"/>
    </source>
</evidence>
<evidence type="ECO:0000256" key="2">
    <source>
        <dbReference type="ARBA" id="ARBA00022723"/>
    </source>
</evidence>